<dbReference type="Pfam" id="PF13692">
    <property type="entry name" value="Glyco_trans_1_4"/>
    <property type="match status" value="1"/>
</dbReference>
<dbReference type="PANTHER" id="PTHR12526:SF600">
    <property type="entry name" value="GLYCOSYL TRANSFERASE GROUP 1"/>
    <property type="match status" value="1"/>
</dbReference>
<reference evidence="1 2" key="1">
    <citation type="journal article" date="2016" name="Sci. Rep.">
        <title>Metabolic traits of an uncultured archaeal lineage -MSBL1- from brine pools of the Red Sea.</title>
        <authorList>
            <person name="Mwirichia R."/>
            <person name="Alam I."/>
            <person name="Rashid M."/>
            <person name="Vinu M."/>
            <person name="Ba-Alawi W."/>
            <person name="Anthony Kamau A."/>
            <person name="Kamanda Ngugi D."/>
            <person name="Goker M."/>
            <person name="Klenk H.P."/>
            <person name="Bajic V."/>
            <person name="Stingl U."/>
        </authorList>
    </citation>
    <scope>NUCLEOTIDE SEQUENCE [LARGE SCALE GENOMIC DNA]</scope>
    <source>
        <strain evidence="1">SCGC-AAA382C18</strain>
    </source>
</reference>
<dbReference type="CDD" id="cd03801">
    <property type="entry name" value="GT4_PimA-like"/>
    <property type="match status" value="1"/>
</dbReference>
<dbReference type="PANTHER" id="PTHR12526">
    <property type="entry name" value="GLYCOSYLTRANSFERASE"/>
    <property type="match status" value="1"/>
</dbReference>
<dbReference type="EMBL" id="LHYF01000001">
    <property type="protein sequence ID" value="KXB07487.1"/>
    <property type="molecule type" value="Genomic_DNA"/>
</dbReference>
<dbReference type="SUPFAM" id="SSF53756">
    <property type="entry name" value="UDP-Glycosyltransferase/glycogen phosphorylase"/>
    <property type="match status" value="1"/>
</dbReference>
<keyword evidence="2" id="KW-1185">Reference proteome</keyword>
<evidence type="ECO:0000313" key="1">
    <source>
        <dbReference type="EMBL" id="KXB07487.1"/>
    </source>
</evidence>
<gene>
    <name evidence="1" type="ORF">AKJ52_00045</name>
</gene>
<dbReference type="AlphaFoldDB" id="A0A133VM52"/>
<accession>A0A133VM52</accession>
<evidence type="ECO:0000313" key="2">
    <source>
        <dbReference type="Proteomes" id="UP000070404"/>
    </source>
</evidence>
<dbReference type="Proteomes" id="UP000070404">
    <property type="component" value="Unassembled WGS sequence"/>
</dbReference>
<proteinExistence type="predicted"/>
<dbReference type="GO" id="GO:0016757">
    <property type="term" value="F:glycosyltransferase activity"/>
    <property type="evidence" value="ECO:0007669"/>
    <property type="project" value="TreeGrafter"/>
</dbReference>
<organism evidence="1 2">
    <name type="scientific">candidate division MSBL1 archaeon SCGC-AAA382C18</name>
    <dbReference type="NCBI Taxonomy" id="1698281"/>
    <lineage>
        <taxon>Archaea</taxon>
        <taxon>Methanobacteriati</taxon>
        <taxon>Methanobacteriota</taxon>
        <taxon>candidate division MSBL1</taxon>
    </lineage>
</organism>
<sequence>MMKILVLTQNIPSPLSGADLRAYHIIKQLTQNFGYKVDLLSFNLEPPTRKHLKEIKSFCENSNFVNLYRPNSKMKRGLFAVKKTFSFKNLFSKSGDFEPLGNYISSKMDEKVTEWMGRHDYDLIIADSMTASYVSNSKVPKIVDPRDANTENRKKWFEKSRKVSEKAYWYFMYLKTKYLEKKIFKKFDYCLAVTDIDKRKFEKLGLQNVRVVTNGVDTSFYRPMDDKEEYPSLVYTGTMNTTKNVNSMLFFTSNIFPGIRKKFPNIKLYIVGKNPADNILDLDGGSIRVTGKVEDIREYLGISSVFICPMWEGTGIKNKVLEAMSSKNPVVTTPVGAYGIKARKGKDLIISHSPKEFSEAVLELLKNKELRDRIGSNARNAIIQNHTWKKVGKKVSKLVRKLVN</sequence>
<comment type="caution">
    <text evidence="1">The sequence shown here is derived from an EMBL/GenBank/DDBJ whole genome shotgun (WGS) entry which is preliminary data.</text>
</comment>
<protein>
    <submittedName>
        <fullName evidence="1">Uncharacterized protein</fullName>
    </submittedName>
</protein>
<dbReference type="Gene3D" id="3.40.50.2000">
    <property type="entry name" value="Glycogen Phosphorylase B"/>
    <property type="match status" value="2"/>
</dbReference>
<name>A0A133VM52_9EURY</name>